<dbReference type="InterPro" id="IPR013785">
    <property type="entry name" value="Aldolase_TIM"/>
</dbReference>
<evidence type="ECO:0000313" key="12">
    <source>
        <dbReference type="EMBL" id="AEW06059.1"/>
    </source>
</evidence>
<evidence type="ECO:0000313" key="13">
    <source>
        <dbReference type="Proteomes" id="UP000005439"/>
    </source>
</evidence>
<dbReference type="UniPathway" id="UPA00115">
    <property type="reaction ID" value="UER00414"/>
</dbReference>
<dbReference type="NCBIfam" id="TIGR00876">
    <property type="entry name" value="tal_mycobact"/>
    <property type="match status" value="1"/>
</dbReference>
<evidence type="ECO:0000256" key="4">
    <source>
        <dbReference type="ARBA" id="ARBA00008426"/>
    </source>
</evidence>
<evidence type="ECO:0000256" key="5">
    <source>
        <dbReference type="ARBA" id="ARBA00013151"/>
    </source>
</evidence>
<dbReference type="SUPFAM" id="SSF53697">
    <property type="entry name" value="SIS domain"/>
    <property type="match status" value="1"/>
</dbReference>
<dbReference type="NCBIfam" id="NF002881">
    <property type="entry name" value="PRK03343.1"/>
    <property type="match status" value="1"/>
</dbReference>
<proteinExistence type="inferred from homology"/>
<dbReference type="KEGG" id="sap:Sulac_2597"/>
<protein>
    <recommendedName>
        <fullName evidence="5 11">Transaldolase</fullName>
        <ecNumber evidence="5 11">2.2.1.2</ecNumber>
    </recommendedName>
</protein>
<dbReference type="Pfam" id="PF00342">
    <property type="entry name" value="PGI"/>
    <property type="match status" value="1"/>
</dbReference>
<evidence type="ECO:0000256" key="1">
    <source>
        <dbReference type="ARBA" id="ARBA00003518"/>
    </source>
</evidence>
<evidence type="ECO:0000256" key="3">
    <source>
        <dbReference type="ARBA" id="ARBA00004857"/>
    </source>
</evidence>
<gene>
    <name evidence="11" type="primary">tal</name>
    <name evidence="12" type="ordered locus">Sulac_2597</name>
</gene>
<dbReference type="InterPro" id="IPR001585">
    <property type="entry name" value="TAL/FSA"/>
</dbReference>
<keyword evidence="6 11" id="KW-0963">Cytoplasm</keyword>
<dbReference type="Pfam" id="PF00923">
    <property type="entry name" value="TAL_FSA"/>
    <property type="match status" value="1"/>
</dbReference>
<dbReference type="GO" id="GO:0005737">
    <property type="term" value="C:cytoplasm"/>
    <property type="evidence" value="ECO:0007669"/>
    <property type="project" value="UniProtKB-SubCell"/>
</dbReference>
<evidence type="ECO:0000256" key="9">
    <source>
        <dbReference type="ARBA" id="ARBA00023270"/>
    </source>
</evidence>
<keyword evidence="9 11" id="KW-0704">Schiff base</keyword>
<comment type="function">
    <text evidence="1 11">Transaldolase is important for the balance of metabolites in the pentose-phosphate pathway.</text>
</comment>
<evidence type="ECO:0000256" key="2">
    <source>
        <dbReference type="ARBA" id="ARBA00004496"/>
    </source>
</evidence>
<dbReference type="EC" id="2.2.1.2" evidence="5 11"/>
<dbReference type="GO" id="GO:0097367">
    <property type="term" value="F:carbohydrate derivative binding"/>
    <property type="evidence" value="ECO:0007669"/>
    <property type="project" value="InterPro"/>
</dbReference>
<comment type="subcellular location">
    <subcellularLocation>
        <location evidence="2 11">Cytoplasm</location>
    </subcellularLocation>
</comment>
<dbReference type="STRING" id="679936.Sulac_2597"/>
<dbReference type="AlphaFoldDB" id="G8TWS0"/>
<dbReference type="GO" id="GO:0004801">
    <property type="term" value="F:transaldolase activity"/>
    <property type="evidence" value="ECO:0007669"/>
    <property type="project" value="UniProtKB-UniRule"/>
</dbReference>
<dbReference type="InterPro" id="IPR018225">
    <property type="entry name" value="Transaldolase_AS"/>
</dbReference>
<keyword evidence="8 11" id="KW-0570">Pentose shunt</keyword>
<dbReference type="InterPro" id="IPR046348">
    <property type="entry name" value="SIS_dom_sf"/>
</dbReference>
<dbReference type="PANTHER" id="PTHR10683:SF31">
    <property type="entry name" value="TRANSALDOLASE"/>
    <property type="match status" value="1"/>
</dbReference>
<dbReference type="CDD" id="cd00955">
    <property type="entry name" value="Transaldolase_like"/>
    <property type="match status" value="1"/>
</dbReference>
<sequence>MNRLQQIAQLGQSLWYDNIRRGILESGELARLIDQGITGVTSNPTIFEKAINGSHDYDADIRALVKQGLTVDAIYDHLVLEDIGRGADLLRPIYDQTAGVDGYISIEVPPTLAQDTQKTIDEAHRLYQALNRPNIMIKVPATPEGIPAIETLIRDGIPVNVTLIFSLNAYRAVMEAYIRGLEARLEQGLPVNGVASVASFFVSRVDTLIDQLIQTHGLNPEWQGRAAIANAKLAYRLFQETFAGPRWDRLKNAGARVQRPLWASTSTKNPAYPDLLYVEALIGPDTVDTLPPATVDAILDHGQAARTVDQNVDEARQFIETLEKAGISMDAVTDQLLAEGVQSFNQSFVTLMQSLTRKRVRVLQESAPAHFHLGTYEDTVEHTVDTWQSQKAVERIWQKDWTLWSQDPEDRPSIENGLGWLQVMGAVTADFPRLLADTRQLAGEGFTDAVVLGMGGSSLIADVWSHTYSLGVPGLRVTVLDTTNPSAIEALDNRLNLRHTLFIVASKSGTTTEPLAFYRYYWNRVKEAGLPPGPHFVAITDPGTPLAEEAAAQGFRALYLNPADIGGRYSALSWFGMVPAAYMGMPLADLMPAAEVTAEACQNPRLTENPGAYLGAVLGALAKAGRDKVTFILPDAIASLADWLEQLLAESTGKRQTGLIPIAHEPVRDPSEYAGDRVFVVYRLGQAGPADAWRDGILSHGHPLIELTIPDLSTFFSEFFRWEMATAVAGAVLGINAFDQPNVQESKENTKAILAHLATEGQSLLPRRESGRVWFETGPGLDASNLPDALARLLHQAKPQAYLALMAYLPPTDEIRAALQSWRDLLGRQTGLATTLGFGPRFLHSTGQLHKGGPHNGLFLQLVAADGPRLPIPTFDTDFLTLMQAQALGDFRSLVAHGRTVIRVALPAPFLPALADLTDALARQ</sequence>
<dbReference type="PANTHER" id="PTHR10683">
    <property type="entry name" value="TRANSALDOLASE"/>
    <property type="match status" value="1"/>
</dbReference>
<dbReference type="EMBL" id="CP003179">
    <property type="protein sequence ID" value="AEW06059.1"/>
    <property type="molecule type" value="Genomic_DNA"/>
</dbReference>
<dbReference type="InterPro" id="IPR004732">
    <property type="entry name" value="Transaldolase_2"/>
</dbReference>
<dbReference type="GO" id="GO:0006098">
    <property type="term" value="P:pentose-phosphate shunt"/>
    <property type="evidence" value="ECO:0007669"/>
    <property type="project" value="UniProtKB-UniRule"/>
</dbReference>
<reference evidence="13" key="1">
    <citation type="submission" date="2011-12" db="EMBL/GenBank/DDBJ databases">
        <title>The complete genome of chromosome of Sulfobacillus acidophilus DSM 10332.</title>
        <authorList>
            <person name="Lucas S."/>
            <person name="Han J."/>
            <person name="Lapidus A."/>
            <person name="Bruce D."/>
            <person name="Goodwin L."/>
            <person name="Pitluck S."/>
            <person name="Peters L."/>
            <person name="Kyrpides N."/>
            <person name="Mavromatis K."/>
            <person name="Ivanova N."/>
            <person name="Mikhailova N."/>
            <person name="Chertkov O."/>
            <person name="Saunders E."/>
            <person name="Detter J.C."/>
            <person name="Tapia R."/>
            <person name="Han C."/>
            <person name="Land M."/>
            <person name="Hauser L."/>
            <person name="Markowitz V."/>
            <person name="Cheng J.-F."/>
            <person name="Hugenholtz P."/>
            <person name="Woyke T."/>
            <person name="Wu D."/>
            <person name="Pukall R."/>
            <person name="Gehrich-Schroeter G."/>
            <person name="Schneider S."/>
            <person name="Klenk H.-P."/>
            <person name="Eisen J.A."/>
        </authorList>
    </citation>
    <scope>NUCLEOTIDE SEQUENCE [LARGE SCALE GENOMIC DNA]</scope>
    <source>
        <strain evidence="13">ATCC 700253 / DSM 10332 / NAL</strain>
    </source>
</reference>
<keyword evidence="13" id="KW-1185">Reference proteome</keyword>
<reference evidence="12 13" key="2">
    <citation type="journal article" date="2012" name="Stand. Genomic Sci.">
        <title>Complete genome sequence of the moderately thermophilic mineral-sulfide-oxidizing firmicute Sulfobacillus acidophilus type strain (NAL(T)).</title>
        <authorList>
            <person name="Anderson I."/>
            <person name="Chertkov O."/>
            <person name="Chen A."/>
            <person name="Saunders E."/>
            <person name="Lapidus A."/>
            <person name="Nolan M."/>
            <person name="Lucas S."/>
            <person name="Hammon N."/>
            <person name="Deshpande S."/>
            <person name="Cheng J.F."/>
            <person name="Han C."/>
            <person name="Tapia R."/>
            <person name="Goodwin L.A."/>
            <person name="Pitluck S."/>
            <person name="Liolios K."/>
            <person name="Pagani I."/>
            <person name="Ivanova N."/>
            <person name="Mikhailova N."/>
            <person name="Pati A."/>
            <person name="Palaniappan K."/>
            <person name="Land M."/>
            <person name="Pan C."/>
            <person name="Rohde M."/>
            <person name="Pukall R."/>
            <person name="Goker M."/>
            <person name="Detter J.C."/>
            <person name="Woyke T."/>
            <person name="Bristow J."/>
            <person name="Eisen J.A."/>
            <person name="Markowitz V."/>
            <person name="Hugenholtz P."/>
            <person name="Kyrpides N.C."/>
            <person name="Klenk H.P."/>
            <person name="Mavromatis K."/>
        </authorList>
    </citation>
    <scope>NUCLEOTIDE SEQUENCE [LARGE SCALE GENOMIC DNA]</scope>
    <source>
        <strain evidence="13">ATCC 700253 / DSM 10332 / NAL</strain>
    </source>
</reference>
<evidence type="ECO:0000256" key="11">
    <source>
        <dbReference type="HAMAP-Rule" id="MF_00493"/>
    </source>
</evidence>
<keyword evidence="7 11" id="KW-0808">Transferase</keyword>
<evidence type="ECO:0000256" key="7">
    <source>
        <dbReference type="ARBA" id="ARBA00022679"/>
    </source>
</evidence>
<accession>G8TWS0</accession>
<feature type="active site" description="Schiff-base intermediate with substrate" evidence="11">
    <location>
        <position position="138"/>
    </location>
</feature>
<comment type="catalytic activity">
    <reaction evidence="10 11">
        <text>D-sedoheptulose 7-phosphate + D-glyceraldehyde 3-phosphate = D-erythrose 4-phosphate + beta-D-fructose 6-phosphate</text>
        <dbReference type="Rhea" id="RHEA:17053"/>
        <dbReference type="ChEBI" id="CHEBI:16897"/>
        <dbReference type="ChEBI" id="CHEBI:57483"/>
        <dbReference type="ChEBI" id="CHEBI:57634"/>
        <dbReference type="ChEBI" id="CHEBI:59776"/>
        <dbReference type="EC" id="2.2.1.2"/>
    </reaction>
</comment>
<evidence type="ECO:0000256" key="6">
    <source>
        <dbReference type="ARBA" id="ARBA00022490"/>
    </source>
</evidence>
<dbReference type="PROSITE" id="PS00958">
    <property type="entry name" value="TRANSALDOLASE_2"/>
    <property type="match status" value="1"/>
</dbReference>
<dbReference type="GO" id="GO:0006094">
    <property type="term" value="P:gluconeogenesis"/>
    <property type="evidence" value="ECO:0007669"/>
    <property type="project" value="InterPro"/>
</dbReference>
<comment type="similarity">
    <text evidence="4 11">Belongs to the transaldolase family. Type 2 subfamily.</text>
</comment>
<dbReference type="InterPro" id="IPR001672">
    <property type="entry name" value="G6P_Isomerase"/>
</dbReference>
<dbReference type="SUPFAM" id="SSF51569">
    <property type="entry name" value="Aldolase"/>
    <property type="match status" value="1"/>
</dbReference>
<name>G8TWS0_SULAD</name>
<dbReference type="HAMAP" id="MF_00493">
    <property type="entry name" value="Transaldolase_2"/>
    <property type="match status" value="1"/>
</dbReference>
<evidence type="ECO:0000256" key="10">
    <source>
        <dbReference type="ARBA" id="ARBA00048810"/>
    </source>
</evidence>
<dbReference type="Gene3D" id="3.40.50.10490">
    <property type="entry name" value="Glucose-6-phosphate isomerase like protein, domain 1"/>
    <property type="match status" value="3"/>
</dbReference>
<dbReference type="NCBIfam" id="NF007080">
    <property type="entry name" value="PRK09533.1"/>
    <property type="match status" value="1"/>
</dbReference>
<dbReference type="PROSITE" id="PS01054">
    <property type="entry name" value="TRANSALDOLASE_1"/>
    <property type="match status" value="1"/>
</dbReference>
<dbReference type="HOGENOM" id="CLU_013922_0_0_9"/>
<dbReference type="GO" id="GO:0004347">
    <property type="term" value="F:glucose-6-phosphate isomerase activity"/>
    <property type="evidence" value="ECO:0007669"/>
    <property type="project" value="InterPro"/>
</dbReference>
<dbReference type="GO" id="GO:0006096">
    <property type="term" value="P:glycolytic process"/>
    <property type="evidence" value="ECO:0007669"/>
    <property type="project" value="InterPro"/>
</dbReference>
<organism evidence="12 13">
    <name type="scientific">Sulfobacillus acidophilus (strain ATCC 700253 / DSM 10332 / NAL)</name>
    <dbReference type="NCBI Taxonomy" id="679936"/>
    <lineage>
        <taxon>Bacteria</taxon>
        <taxon>Bacillati</taxon>
        <taxon>Bacillota</taxon>
        <taxon>Clostridia</taxon>
        <taxon>Eubacteriales</taxon>
        <taxon>Clostridiales Family XVII. Incertae Sedis</taxon>
        <taxon>Sulfobacillus</taxon>
    </lineage>
</organism>
<evidence type="ECO:0000256" key="8">
    <source>
        <dbReference type="ARBA" id="ARBA00023126"/>
    </source>
</evidence>
<dbReference type="PROSITE" id="PS51463">
    <property type="entry name" value="P_GLUCOSE_ISOMERASE_3"/>
    <property type="match status" value="1"/>
</dbReference>
<keyword evidence="12" id="KW-0413">Isomerase</keyword>
<dbReference type="PATRIC" id="fig|679936.5.peg.2688"/>
<comment type="pathway">
    <text evidence="3 11">Carbohydrate degradation; pentose phosphate pathway; D-glyceraldehyde 3-phosphate and beta-D-fructose 6-phosphate from D-ribose 5-phosphate and D-xylulose 5-phosphate (non-oxidative stage): step 2/3.</text>
</comment>
<dbReference type="Proteomes" id="UP000005439">
    <property type="component" value="Chromosome"/>
</dbReference>
<dbReference type="Gene3D" id="3.20.20.70">
    <property type="entry name" value="Aldolase class I"/>
    <property type="match status" value="1"/>
</dbReference>